<gene>
    <name evidence="4" type="primary">LOC108017745</name>
</gene>
<feature type="region of interest" description="Disordered" evidence="2">
    <location>
        <begin position="236"/>
        <end position="258"/>
    </location>
</feature>
<feature type="coiled-coil region" evidence="1">
    <location>
        <begin position="82"/>
        <end position="116"/>
    </location>
</feature>
<evidence type="ECO:0000313" key="3">
    <source>
        <dbReference type="Proteomes" id="UP001652628"/>
    </source>
</evidence>
<dbReference type="GeneID" id="108017745"/>
<evidence type="ECO:0000256" key="1">
    <source>
        <dbReference type="SAM" id="Coils"/>
    </source>
</evidence>
<evidence type="ECO:0000256" key="2">
    <source>
        <dbReference type="SAM" id="MobiDB-lite"/>
    </source>
</evidence>
<reference evidence="4" key="1">
    <citation type="submission" date="2025-08" db="UniProtKB">
        <authorList>
            <consortium name="RefSeq"/>
        </authorList>
    </citation>
    <scope>IDENTIFICATION</scope>
</reference>
<proteinExistence type="predicted"/>
<dbReference type="Pfam" id="PF15960">
    <property type="entry name" value="DUF4763"/>
    <property type="match status" value="1"/>
</dbReference>
<keyword evidence="3" id="KW-1185">Reference proteome</keyword>
<evidence type="ECO:0000313" key="4">
    <source>
        <dbReference type="RefSeq" id="XP_016940345.4"/>
    </source>
</evidence>
<dbReference type="Proteomes" id="UP001652628">
    <property type="component" value="Chromosome 2R"/>
</dbReference>
<protein>
    <submittedName>
        <fullName evidence="4">Uncharacterized protein</fullName>
    </submittedName>
</protein>
<accession>A0AB39ZP63</accession>
<dbReference type="RefSeq" id="XP_016940345.4">
    <property type="nucleotide sequence ID" value="XM_017084856.4"/>
</dbReference>
<sequence length="258" mass="30797">MADCRAPGILNLNILEDESDLLTSGKDPSGLEEETDLDMAYEELEAMKQRLILLRSQILSPKPDKCQDLKVQEVLSPERLQLQELRRQKFQLICRFQEAEQHLKDTRLELQELEDWRCQLQSRILQMNRQVSQFEKFRPRVIHQFGLCLERWEHQKTHKMDCATFRKEMEAQVHRTDNTRKSEVPLKCHQHHRHQIRMELIMLRVFVHNLFEAMVSDFRFFCRQLSINFTRESVERPSPKLADTPSNSFCSFDAESRE</sequence>
<keyword evidence="1" id="KW-0175">Coiled coil</keyword>
<organism evidence="3 4">
    <name type="scientific">Drosophila suzukii</name>
    <name type="common">Spotted-wing drosophila fruit fly</name>
    <dbReference type="NCBI Taxonomy" id="28584"/>
    <lineage>
        <taxon>Eukaryota</taxon>
        <taxon>Metazoa</taxon>
        <taxon>Ecdysozoa</taxon>
        <taxon>Arthropoda</taxon>
        <taxon>Hexapoda</taxon>
        <taxon>Insecta</taxon>
        <taxon>Pterygota</taxon>
        <taxon>Neoptera</taxon>
        <taxon>Endopterygota</taxon>
        <taxon>Diptera</taxon>
        <taxon>Brachycera</taxon>
        <taxon>Muscomorpha</taxon>
        <taxon>Ephydroidea</taxon>
        <taxon>Drosophilidae</taxon>
        <taxon>Drosophila</taxon>
        <taxon>Sophophora</taxon>
    </lineage>
</organism>
<name>A0AB39ZP63_DROSZ</name>
<dbReference type="InterPro" id="IPR031883">
    <property type="entry name" value="DUF4763"/>
</dbReference>
<dbReference type="AlphaFoldDB" id="A0AB39ZP63"/>